<organism evidence="1 2">
    <name type="scientific">Streptomyces laurentii</name>
    <dbReference type="NCBI Taxonomy" id="39478"/>
    <lineage>
        <taxon>Bacteria</taxon>
        <taxon>Bacillati</taxon>
        <taxon>Actinomycetota</taxon>
        <taxon>Actinomycetes</taxon>
        <taxon>Kitasatosporales</taxon>
        <taxon>Streptomycetaceae</taxon>
        <taxon>Streptomyces</taxon>
    </lineage>
</organism>
<protein>
    <submittedName>
        <fullName evidence="1">Chemotaxis protein</fullName>
    </submittedName>
</protein>
<keyword evidence="2" id="KW-1185">Reference proteome</keyword>
<accession>A0A169P7L8</accession>
<dbReference type="Proteomes" id="UP000217676">
    <property type="component" value="Chromosome"/>
</dbReference>
<dbReference type="KEGG" id="slau:SLA_5883"/>
<dbReference type="EMBL" id="AP017424">
    <property type="protein sequence ID" value="BAU86752.1"/>
    <property type="molecule type" value="Genomic_DNA"/>
</dbReference>
<evidence type="ECO:0000313" key="1">
    <source>
        <dbReference type="EMBL" id="BAU86752.1"/>
    </source>
</evidence>
<sequence length="68" mass="7393">MPRDRRCHTCHTVTSVNGAPTVVVAVVDGQDVYACAAHRAEHAAPAHDPLVALAQYQDMAARPYTRPR</sequence>
<gene>
    <name evidence="1" type="ORF">SLA_5883</name>
</gene>
<dbReference type="RefSeq" id="WP_359876025.1">
    <property type="nucleotide sequence ID" value="NZ_JBEYHT010000017.1"/>
</dbReference>
<proteinExistence type="predicted"/>
<name>A0A169P7L8_STRLU</name>
<reference evidence="1 2" key="1">
    <citation type="journal article" date="2016" name="Genome Announc.">
        <title>Complete Genome Sequence of Thiostrepton-Producing Streptomyces laurentii ATCC 31255.</title>
        <authorList>
            <person name="Doi K."/>
            <person name="Fujino Y."/>
            <person name="Nagayoshi Y."/>
            <person name="Ohshima T."/>
            <person name="Ogata S."/>
        </authorList>
    </citation>
    <scope>NUCLEOTIDE SEQUENCE [LARGE SCALE GENOMIC DNA]</scope>
    <source>
        <strain evidence="1 2">ATCC 31255</strain>
    </source>
</reference>
<evidence type="ECO:0000313" key="2">
    <source>
        <dbReference type="Proteomes" id="UP000217676"/>
    </source>
</evidence>
<dbReference type="AlphaFoldDB" id="A0A169P7L8"/>